<dbReference type="AlphaFoldDB" id="A0A2G8SA67"/>
<feature type="compositionally biased region" description="Low complexity" evidence="12">
    <location>
        <begin position="306"/>
        <end position="315"/>
    </location>
</feature>
<dbReference type="Proteomes" id="UP000230002">
    <property type="component" value="Unassembled WGS sequence"/>
</dbReference>
<evidence type="ECO:0000313" key="14">
    <source>
        <dbReference type="EMBL" id="PIL30488.1"/>
    </source>
</evidence>
<keyword evidence="3" id="KW-0489">Methyltransferase</keyword>
<evidence type="ECO:0000313" key="15">
    <source>
        <dbReference type="Proteomes" id="UP000230002"/>
    </source>
</evidence>
<keyword evidence="4" id="KW-0808">Transferase</keyword>
<feature type="compositionally biased region" description="Low complexity" evidence="12">
    <location>
        <begin position="272"/>
        <end position="292"/>
    </location>
</feature>
<dbReference type="GO" id="GO:0003723">
    <property type="term" value="F:RNA binding"/>
    <property type="evidence" value="ECO:0007669"/>
    <property type="project" value="UniProtKB-KW"/>
</dbReference>
<dbReference type="PANTHER" id="PTHR12189:SF2">
    <property type="entry name" value="MRNA CAP GUANINE-N7 METHYLTRANSFERASE"/>
    <property type="match status" value="1"/>
</dbReference>
<comment type="function">
    <text evidence="1">Responsible for methylating the 5'-cap structure of mRNAs.</text>
</comment>
<keyword evidence="7" id="KW-0506">mRNA capping</keyword>
<evidence type="ECO:0000256" key="6">
    <source>
        <dbReference type="ARBA" id="ARBA00022884"/>
    </source>
</evidence>
<evidence type="ECO:0000256" key="12">
    <source>
        <dbReference type="SAM" id="MobiDB-lite"/>
    </source>
</evidence>
<feature type="region of interest" description="Disordered" evidence="12">
    <location>
        <begin position="220"/>
        <end position="413"/>
    </location>
</feature>
<dbReference type="GO" id="GO:0004482">
    <property type="term" value="F:mRNA 5'-cap (guanine-N7-)-methyltransferase activity"/>
    <property type="evidence" value="ECO:0007669"/>
    <property type="project" value="UniProtKB-EC"/>
</dbReference>
<dbReference type="CDD" id="cd02440">
    <property type="entry name" value="AdoMet_MTases"/>
    <property type="match status" value="1"/>
</dbReference>
<evidence type="ECO:0000256" key="2">
    <source>
        <dbReference type="ARBA" id="ARBA00011926"/>
    </source>
</evidence>
<dbReference type="SUPFAM" id="SSF53335">
    <property type="entry name" value="S-adenosyl-L-methionine-dependent methyltransferases"/>
    <property type="match status" value="1"/>
</dbReference>
<sequence>MPAFDPVRDAVLNSPITSSHPLPSSARMHVDTTAQPKPSFPSGSFHHSQPLSGRAGMSIVTPTAPGSAKSFSSDSSPGAALVSPLTRRATDLSVLLNSDPIDTPLFTPTTPRGPATLSHLLLPDSDNADNERLSHMTPLRRKSSATMSDAPVGAARELSYFTHPGSTYTRPLSSSSFPLPPNVPSEVTDKPSARGREPVGLALPGTVTPIVASTTSILAFPSSSGSRPSPVIPFSSGAGPASRSSAVAQPLTSSSVGASTSTPSMAPPIQAPSRSPVVSTSSLPPASTSSSMAPPPQRVPRPASPSKPLHSTSAVHPPPPPPISASSTPPLTTPPPSQSAPSAAQPPQKPSPPQQRKSIGNGAPAKPPAPAPSLPPPSSSLPPPSSSLPPKPMPPPSPPSSQPRRSAIPYAPRRITPAGSVLVPLSPAEMERYRNYTGGAGTMILRKQKRVENLLGDGLGKRERSPEAPEENPRKKRRSGDVAVVVEHYNARPDVGVAQRQESPIIGLKSFNNWVKSVLITKFAHPAFATSPNGRKGRGMRGRVLDMGCGKGGDLTKWAKANVAELVGLDIAAVSIEQAQARHVSSKGARFTASFFALDCYTRVLSDALPPNLLSTPFDVVSMQFCMHYAFESETKARTMLRNVSTWLRPGGIFIGTIPDAKMLIDQLDALPANSKDLSFGNSVYKIRFEDRENRPIFGHRYWFYLQDAVDDVPEYVVHWDNFVQLASEYGLHPIYKQEFHQVFEEFHEQPEFAPLLQRMHVVDANGESQMDEDQWEAANVYVGFAFEKH</sequence>
<proteinExistence type="predicted"/>
<dbReference type="OrthoDB" id="10248867at2759"/>
<comment type="catalytic activity">
    <reaction evidence="10">
        <text>a 5'-end (5'-triphosphoguanosine)-ribonucleoside in mRNA + S-adenosyl-L-methionine = a 5'-end (N(7)-methyl 5'-triphosphoguanosine)-ribonucleoside in mRNA + S-adenosyl-L-homocysteine</text>
        <dbReference type="Rhea" id="RHEA:67008"/>
        <dbReference type="Rhea" id="RHEA-COMP:17166"/>
        <dbReference type="Rhea" id="RHEA-COMP:17167"/>
        <dbReference type="ChEBI" id="CHEBI:57856"/>
        <dbReference type="ChEBI" id="CHEBI:59789"/>
        <dbReference type="ChEBI" id="CHEBI:156461"/>
        <dbReference type="ChEBI" id="CHEBI:167617"/>
        <dbReference type="EC" id="2.1.1.56"/>
    </reaction>
</comment>
<keyword evidence="7" id="KW-0507">mRNA processing</keyword>
<keyword evidence="15" id="KW-1185">Reference proteome</keyword>
<feature type="compositionally biased region" description="Polar residues" evidence="12">
    <location>
        <begin position="32"/>
        <end position="51"/>
    </location>
</feature>
<keyword evidence="5" id="KW-0949">S-adenosyl-L-methionine</keyword>
<organism evidence="14 15">
    <name type="scientific">Ganoderma sinense ZZ0214-1</name>
    <dbReference type="NCBI Taxonomy" id="1077348"/>
    <lineage>
        <taxon>Eukaryota</taxon>
        <taxon>Fungi</taxon>
        <taxon>Dikarya</taxon>
        <taxon>Basidiomycota</taxon>
        <taxon>Agaricomycotina</taxon>
        <taxon>Agaricomycetes</taxon>
        <taxon>Polyporales</taxon>
        <taxon>Polyporaceae</taxon>
        <taxon>Ganoderma</taxon>
    </lineage>
</organism>
<evidence type="ECO:0000256" key="7">
    <source>
        <dbReference type="ARBA" id="ARBA00023042"/>
    </source>
</evidence>
<dbReference type="STRING" id="1077348.A0A2G8SA67"/>
<dbReference type="InterPro" id="IPR029063">
    <property type="entry name" value="SAM-dependent_MTases_sf"/>
</dbReference>
<dbReference type="PANTHER" id="PTHR12189">
    <property type="entry name" value="MRNA GUANINE-7- METHYLTRANSFERASE"/>
    <property type="match status" value="1"/>
</dbReference>
<dbReference type="PROSITE" id="PS51562">
    <property type="entry name" value="RNA_CAP0_MT"/>
    <property type="match status" value="1"/>
</dbReference>
<evidence type="ECO:0000256" key="9">
    <source>
        <dbReference type="ARBA" id="ARBA00033387"/>
    </source>
</evidence>
<evidence type="ECO:0000256" key="11">
    <source>
        <dbReference type="ARBA" id="ARBA00049739"/>
    </source>
</evidence>
<evidence type="ECO:0000256" key="3">
    <source>
        <dbReference type="ARBA" id="ARBA00022603"/>
    </source>
</evidence>
<feature type="compositionally biased region" description="Pro residues" evidence="12">
    <location>
        <begin position="365"/>
        <end position="401"/>
    </location>
</feature>
<dbReference type="InterPro" id="IPR039753">
    <property type="entry name" value="RG7MT1"/>
</dbReference>
<evidence type="ECO:0000259" key="13">
    <source>
        <dbReference type="PROSITE" id="PS51562"/>
    </source>
</evidence>
<feature type="region of interest" description="Disordered" evidence="12">
    <location>
        <begin position="455"/>
        <end position="480"/>
    </location>
</feature>
<comment type="caution">
    <text evidence="14">The sequence shown here is derived from an EMBL/GenBank/DDBJ whole genome shotgun (WGS) entry which is preliminary data.</text>
</comment>
<feature type="region of interest" description="Disordered" evidence="12">
    <location>
        <begin position="1"/>
        <end position="80"/>
    </location>
</feature>
<feature type="domain" description="MRNA cap 0 methyltransferase" evidence="13">
    <location>
        <begin position="503"/>
        <end position="790"/>
    </location>
</feature>
<evidence type="ECO:0000256" key="4">
    <source>
        <dbReference type="ARBA" id="ARBA00022679"/>
    </source>
</evidence>
<dbReference type="EMBL" id="AYKW01000014">
    <property type="protein sequence ID" value="PIL30488.1"/>
    <property type="molecule type" value="Genomic_DNA"/>
</dbReference>
<evidence type="ECO:0000256" key="1">
    <source>
        <dbReference type="ARBA" id="ARBA00003378"/>
    </source>
</evidence>
<feature type="compositionally biased region" description="Low complexity" evidence="12">
    <location>
        <begin position="235"/>
        <end position="264"/>
    </location>
</feature>
<reference evidence="14 15" key="1">
    <citation type="journal article" date="2015" name="Sci. Rep.">
        <title>Chromosome-level genome map provides insights into diverse defense mechanisms in the medicinal fungus Ganoderma sinense.</title>
        <authorList>
            <person name="Zhu Y."/>
            <person name="Xu J."/>
            <person name="Sun C."/>
            <person name="Zhou S."/>
            <person name="Xu H."/>
            <person name="Nelson D.R."/>
            <person name="Qian J."/>
            <person name="Song J."/>
            <person name="Luo H."/>
            <person name="Xiang L."/>
            <person name="Li Y."/>
            <person name="Xu Z."/>
            <person name="Ji A."/>
            <person name="Wang L."/>
            <person name="Lu S."/>
            <person name="Hayward A."/>
            <person name="Sun W."/>
            <person name="Li X."/>
            <person name="Schwartz D.C."/>
            <person name="Wang Y."/>
            <person name="Chen S."/>
        </authorList>
    </citation>
    <scope>NUCLEOTIDE SEQUENCE [LARGE SCALE GENOMIC DNA]</scope>
    <source>
        <strain evidence="14 15">ZZ0214-1</strain>
    </source>
</reference>
<gene>
    <name evidence="14" type="ORF">GSI_07188</name>
</gene>
<feature type="region of interest" description="Disordered" evidence="12">
    <location>
        <begin position="170"/>
        <end position="198"/>
    </location>
</feature>
<dbReference type="GO" id="GO:0005634">
    <property type="term" value="C:nucleus"/>
    <property type="evidence" value="ECO:0007669"/>
    <property type="project" value="TreeGrafter"/>
</dbReference>
<dbReference type="Pfam" id="PF03291">
    <property type="entry name" value="mRNA_G-N7_MeTrfase"/>
    <property type="match status" value="1"/>
</dbReference>
<dbReference type="Gene3D" id="3.40.50.150">
    <property type="entry name" value="Vaccinia Virus protein VP39"/>
    <property type="match status" value="1"/>
</dbReference>
<protein>
    <recommendedName>
        <fullName evidence="11">mRNA cap guanine-N(7) methyltransferase</fullName>
        <ecNumber evidence="2">2.1.1.56</ecNumber>
    </recommendedName>
    <alternativeName>
        <fullName evidence="8">mRNA (guanine-N(7))-methyltransferase</fullName>
    </alternativeName>
    <alternativeName>
        <fullName evidence="9">mRNA cap methyltransferase</fullName>
    </alternativeName>
</protein>
<evidence type="ECO:0000256" key="5">
    <source>
        <dbReference type="ARBA" id="ARBA00022691"/>
    </source>
</evidence>
<dbReference type="InterPro" id="IPR004971">
    <property type="entry name" value="mRNA_G-N7_MeTrfase_dom"/>
</dbReference>
<evidence type="ECO:0000256" key="10">
    <source>
        <dbReference type="ARBA" id="ARBA00044712"/>
    </source>
</evidence>
<feature type="compositionally biased region" description="Basic and acidic residues" evidence="12">
    <location>
        <begin position="187"/>
        <end position="197"/>
    </location>
</feature>
<evidence type="ECO:0000256" key="8">
    <source>
        <dbReference type="ARBA" id="ARBA00032772"/>
    </source>
</evidence>
<dbReference type="EC" id="2.1.1.56" evidence="2"/>
<feature type="compositionally biased region" description="Basic and acidic residues" evidence="12">
    <location>
        <begin position="459"/>
        <end position="473"/>
    </location>
</feature>
<name>A0A2G8SA67_9APHY</name>
<feature type="compositionally biased region" description="Pro residues" evidence="12">
    <location>
        <begin position="293"/>
        <end position="305"/>
    </location>
</feature>
<accession>A0A2G8SA67</accession>
<keyword evidence="6" id="KW-0694">RNA-binding</keyword>